<dbReference type="GO" id="GO:0016702">
    <property type="term" value="F:oxidoreductase activity, acting on single donors with incorporation of molecular oxygen, incorporation of two atoms of oxygen"/>
    <property type="evidence" value="ECO:0007669"/>
    <property type="project" value="UniProtKB-ARBA"/>
</dbReference>
<evidence type="ECO:0000256" key="5">
    <source>
        <dbReference type="ARBA" id="ARBA00023002"/>
    </source>
</evidence>
<evidence type="ECO:0000313" key="8">
    <source>
        <dbReference type="Proteomes" id="UP001259832"/>
    </source>
</evidence>
<evidence type="ECO:0000259" key="6">
    <source>
        <dbReference type="Pfam" id="PF02900"/>
    </source>
</evidence>
<dbReference type="PANTHER" id="PTHR30096">
    <property type="entry name" value="4,5-DOPA DIOXYGENASE EXTRADIOL-LIKE PROTEIN"/>
    <property type="match status" value="1"/>
</dbReference>
<dbReference type="Gene3D" id="3.40.830.10">
    <property type="entry name" value="LigB-like"/>
    <property type="match status" value="1"/>
</dbReference>
<dbReference type="InterPro" id="IPR004183">
    <property type="entry name" value="Xdiol_dOase_suB"/>
</dbReference>
<comment type="caution">
    <text evidence="7">The sequence shown here is derived from an EMBL/GenBank/DDBJ whole genome shotgun (WGS) entry which is preliminary data.</text>
</comment>
<protein>
    <submittedName>
        <fullName evidence="7">4,5-DOPA dioxygenase extradiol</fullName>
    </submittedName>
</protein>
<dbReference type="CDD" id="cd07363">
    <property type="entry name" value="45_DOPA_Dioxygenase"/>
    <property type="match status" value="1"/>
</dbReference>
<keyword evidence="8" id="KW-1185">Reference proteome</keyword>
<dbReference type="Proteomes" id="UP001259832">
    <property type="component" value="Unassembled WGS sequence"/>
</dbReference>
<dbReference type="PANTHER" id="PTHR30096:SF0">
    <property type="entry name" value="4,5-DOPA DIOXYGENASE EXTRADIOL-LIKE PROTEIN"/>
    <property type="match status" value="1"/>
</dbReference>
<comment type="cofactor">
    <cofactor evidence="1">
        <name>Zn(2+)</name>
        <dbReference type="ChEBI" id="CHEBI:29105"/>
    </cofactor>
</comment>
<evidence type="ECO:0000256" key="1">
    <source>
        <dbReference type="ARBA" id="ARBA00001947"/>
    </source>
</evidence>
<keyword evidence="3" id="KW-0479">Metal-binding</keyword>
<dbReference type="Pfam" id="PF02900">
    <property type="entry name" value="LigB"/>
    <property type="match status" value="1"/>
</dbReference>
<proteinExistence type="inferred from homology"/>
<keyword evidence="5" id="KW-0560">Oxidoreductase</keyword>
<comment type="similarity">
    <text evidence="2">Belongs to the DODA-type extradiol aromatic ring-opening dioxygenase family.</text>
</comment>
<reference evidence="7" key="1">
    <citation type="submission" date="2023-08" db="EMBL/GenBank/DDBJ databases">
        <title>Reference Genome Resource for the Citrus Pathogen Phytophthora citrophthora.</title>
        <authorList>
            <person name="Moller H."/>
            <person name="Coetzee B."/>
            <person name="Rose L.J."/>
            <person name="Van Niekerk J.M."/>
        </authorList>
    </citation>
    <scope>NUCLEOTIDE SEQUENCE</scope>
    <source>
        <strain evidence="7">STE-U-9442</strain>
    </source>
</reference>
<evidence type="ECO:0000256" key="2">
    <source>
        <dbReference type="ARBA" id="ARBA00007581"/>
    </source>
</evidence>
<feature type="domain" description="Extradiol ring-cleavage dioxygenase class III enzyme subunit B" evidence="6">
    <location>
        <begin position="50"/>
        <end position="172"/>
    </location>
</feature>
<dbReference type="EMBL" id="JASMQC010000002">
    <property type="protein sequence ID" value="KAK1947482.1"/>
    <property type="molecule type" value="Genomic_DNA"/>
</dbReference>
<keyword evidence="4" id="KW-0862">Zinc</keyword>
<gene>
    <name evidence="7" type="ORF">P3T76_001492</name>
</gene>
<sequence length="174" mass="19304">MPAFRHPVVAVSHGPGGLWLLSSEILSMSKSCQSAKTLQSLFEKLYPDGKHLPKRILVVSAHFEAFSGGFEISKAAKPDMIFDYYNLPAEAYAVNCPAEGDPEFAWKLEASLARNNIKAKLVDRGFDHGVFVPMLLIRPRFDIPIVSMSINSQLDSKAHFELGRVLAAFRDEGR</sequence>
<name>A0AAD9LUL6_9STRA</name>
<dbReference type="AlphaFoldDB" id="A0AAD9LUL6"/>
<dbReference type="SUPFAM" id="SSF53213">
    <property type="entry name" value="LigB-like"/>
    <property type="match status" value="1"/>
</dbReference>
<accession>A0AAD9LUL6</accession>
<dbReference type="InterPro" id="IPR014436">
    <property type="entry name" value="Extradiol_dOase_DODA"/>
</dbReference>
<evidence type="ECO:0000256" key="3">
    <source>
        <dbReference type="ARBA" id="ARBA00022723"/>
    </source>
</evidence>
<evidence type="ECO:0000313" key="7">
    <source>
        <dbReference type="EMBL" id="KAK1947482.1"/>
    </source>
</evidence>
<dbReference type="GO" id="GO:0008198">
    <property type="term" value="F:ferrous iron binding"/>
    <property type="evidence" value="ECO:0007669"/>
    <property type="project" value="InterPro"/>
</dbReference>
<dbReference type="GO" id="GO:0008270">
    <property type="term" value="F:zinc ion binding"/>
    <property type="evidence" value="ECO:0007669"/>
    <property type="project" value="InterPro"/>
</dbReference>
<keyword evidence="7" id="KW-0223">Dioxygenase</keyword>
<organism evidence="7 8">
    <name type="scientific">Phytophthora citrophthora</name>
    <dbReference type="NCBI Taxonomy" id="4793"/>
    <lineage>
        <taxon>Eukaryota</taxon>
        <taxon>Sar</taxon>
        <taxon>Stramenopiles</taxon>
        <taxon>Oomycota</taxon>
        <taxon>Peronosporomycetes</taxon>
        <taxon>Peronosporales</taxon>
        <taxon>Peronosporaceae</taxon>
        <taxon>Phytophthora</taxon>
    </lineage>
</organism>
<evidence type="ECO:0000256" key="4">
    <source>
        <dbReference type="ARBA" id="ARBA00022833"/>
    </source>
</evidence>